<sequence>MRALMMMLTVTGATLVTADAPMPTLINKLADFFLDLPQFDYPVAGVCALGASRQQQMADASHIQTTRSDSCGDVTVIFARGSCEPGNVGISAGPPFFEALQATLPGRRVAINGLKYPADFKEFLAAQKGSGDELAAMIRAAVDNCRGSRIVVGGYSLGARIVHDAAEALGQSYMSKISSVVLFGDPYAKSAVSSISPSRVLVLCHSDDDICKGGQLISMSHLTYSQQAQTAANFVVSRL</sequence>
<protein>
    <recommendedName>
        <fullName evidence="3">cutinase</fullName>
        <ecNumber evidence="3">3.1.1.74</ecNumber>
    </recommendedName>
</protein>
<keyword evidence="14" id="KW-1185">Reference proteome</keyword>
<feature type="disulfide bond" evidence="11">
    <location>
        <begin position="204"/>
        <end position="211"/>
    </location>
</feature>
<dbReference type="STRING" id="1330021.A0A367LE68"/>
<dbReference type="AlphaFoldDB" id="A0A367LE68"/>
<keyword evidence="6 12" id="KW-0732">Signal</keyword>
<dbReference type="Gene3D" id="3.40.50.1820">
    <property type="entry name" value="alpha/beta hydrolase"/>
    <property type="match status" value="1"/>
</dbReference>
<feature type="active site" evidence="10">
    <location>
        <position position="208"/>
    </location>
</feature>
<evidence type="ECO:0000256" key="1">
    <source>
        <dbReference type="ARBA" id="ARBA00004613"/>
    </source>
</evidence>
<feature type="active site" description="Nucleophile" evidence="10">
    <location>
        <position position="156"/>
    </location>
</feature>
<comment type="catalytic activity">
    <reaction evidence="9">
        <text>cutin + H2O = cutin monomers.</text>
        <dbReference type="EC" id="3.1.1.74"/>
    </reaction>
</comment>
<dbReference type="InterPro" id="IPR043579">
    <property type="entry name" value="CUTINASE_2"/>
</dbReference>
<evidence type="ECO:0000256" key="4">
    <source>
        <dbReference type="ARBA" id="ARBA00022487"/>
    </source>
</evidence>
<evidence type="ECO:0000256" key="6">
    <source>
        <dbReference type="ARBA" id="ARBA00022729"/>
    </source>
</evidence>
<dbReference type="GO" id="GO:0050525">
    <property type="term" value="F:cutinase activity"/>
    <property type="evidence" value="ECO:0007669"/>
    <property type="project" value="UniProtKB-EC"/>
</dbReference>
<name>A0A367LE68_9HYPO</name>
<organism evidence="13 14">
    <name type="scientific">Ophiocordyceps polyrhachis-furcata BCC 54312</name>
    <dbReference type="NCBI Taxonomy" id="1330021"/>
    <lineage>
        <taxon>Eukaryota</taxon>
        <taxon>Fungi</taxon>
        <taxon>Dikarya</taxon>
        <taxon>Ascomycota</taxon>
        <taxon>Pezizomycotina</taxon>
        <taxon>Sordariomycetes</taxon>
        <taxon>Hypocreomycetidae</taxon>
        <taxon>Hypocreales</taxon>
        <taxon>Ophiocordycipitaceae</taxon>
        <taxon>Ophiocordyceps</taxon>
    </lineage>
</organism>
<dbReference type="Pfam" id="PF01083">
    <property type="entry name" value="Cutinase"/>
    <property type="match status" value="1"/>
</dbReference>
<comment type="similarity">
    <text evidence="2">Belongs to the cutinase family.</text>
</comment>
<evidence type="ECO:0000256" key="5">
    <source>
        <dbReference type="ARBA" id="ARBA00022525"/>
    </source>
</evidence>
<keyword evidence="5" id="KW-0964">Secreted</keyword>
<comment type="subcellular location">
    <subcellularLocation>
        <location evidence="1">Secreted</location>
    </subcellularLocation>
</comment>
<dbReference type="Proteomes" id="UP000253664">
    <property type="component" value="Unassembled WGS sequence"/>
</dbReference>
<evidence type="ECO:0000313" key="13">
    <source>
        <dbReference type="EMBL" id="RCI12719.1"/>
    </source>
</evidence>
<dbReference type="GO" id="GO:0016052">
    <property type="term" value="P:carbohydrate catabolic process"/>
    <property type="evidence" value="ECO:0007669"/>
    <property type="project" value="TreeGrafter"/>
</dbReference>
<dbReference type="PRINTS" id="PR00129">
    <property type="entry name" value="CUTINASE"/>
</dbReference>
<keyword evidence="7" id="KW-0378">Hydrolase</keyword>
<dbReference type="InterPro" id="IPR029058">
    <property type="entry name" value="AB_hydrolase_fold"/>
</dbReference>
<dbReference type="PANTHER" id="PTHR48250">
    <property type="entry name" value="CUTINASE 2-RELATED"/>
    <property type="match status" value="1"/>
</dbReference>
<dbReference type="SMART" id="SM01110">
    <property type="entry name" value="Cutinase"/>
    <property type="match status" value="1"/>
</dbReference>
<gene>
    <name evidence="13" type="ORF">L249_0858</name>
</gene>
<dbReference type="GO" id="GO:0005576">
    <property type="term" value="C:extracellular region"/>
    <property type="evidence" value="ECO:0007669"/>
    <property type="project" value="UniProtKB-SubCell"/>
</dbReference>
<evidence type="ECO:0000256" key="7">
    <source>
        <dbReference type="ARBA" id="ARBA00022801"/>
    </source>
</evidence>
<evidence type="ECO:0000256" key="3">
    <source>
        <dbReference type="ARBA" id="ARBA00013095"/>
    </source>
</evidence>
<reference evidence="13 14" key="1">
    <citation type="journal article" date="2015" name="BMC Genomics">
        <title>Insights from the genome of Ophiocordyceps polyrhachis-furcata to pathogenicity and host specificity in insect fungi.</title>
        <authorList>
            <person name="Wichadakul D."/>
            <person name="Kobmoo N."/>
            <person name="Ingsriswang S."/>
            <person name="Tangphatsornruang S."/>
            <person name="Chantasingh D."/>
            <person name="Luangsa-ard J.J."/>
            <person name="Eurwilaichitr L."/>
        </authorList>
    </citation>
    <scope>NUCLEOTIDE SEQUENCE [LARGE SCALE GENOMIC DNA]</scope>
    <source>
        <strain evidence="13 14">BCC 54312</strain>
    </source>
</reference>
<evidence type="ECO:0000256" key="11">
    <source>
        <dbReference type="PIRSR" id="PIRSR611150-2"/>
    </source>
</evidence>
<feature type="active site" description="Proton donor/acceptor" evidence="10">
    <location>
        <position position="221"/>
    </location>
</feature>
<proteinExistence type="inferred from homology"/>
<evidence type="ECO:0000256" key="10">
    <source>
        <dbReference type="PIRSR" id="PIRSR611150-1"/>
    </source>
</evidence>
<feature type="chain" id="PRO_5016637890" description="cutinase" evidence="12">
    <location>
        <begin position="19"/>
        <end position="239"/>
    </location>
</feature>
<dbReference type="InterPro" id="IPR000675">
    <property type="entry name" value="Cutinase/axe"/>
</dbReference>
<comment type="caution">
    <text evidence="13">The sequence shown here is derived from an EMBL/GenBank/DDBJ whole genome shotgun (WGS) entry which is preliminary data.</text>
</comment>
<keyword evidence="8 11" id="KW-1015">Disulfide bond</keyword>
<keyword evidence="4" id="KW-0719">Serine esterase</keyword>
<accession>A0A367LE68</accession>
<evidence type="ECO:0000256" key="2">
    <source>
        <dbReference type="ARBA" id="ARBA00007534"/>
    </source>
</evidence>
<dbReference type="OrthoDB" id="2975078at2759"/>
<dbReference type="EC" id="3.1.1.74" evidence="3"/>
<dbReference type="SUPFAM" id="SSF53474">
    <property type="entry name" value="alpha/beta-Hydrolases"/>
    <property type="match status" value="1"/>
</dbReference>
<dbReference type="InterPro" id="IPR011150">
    <property type="entry name" value="Cutinase_monf"/>
</dbReference>
<dbReference type="EMBL" id="LKCN02000007">
    <property type="protein sequence ID" value="RCI12719.1"/>
    <property type="molecule type" value="Genomic_DNA"/>
</dbReference>
<feature type="signal peptide" evidence="12">
    <location>
        <begin position="1"/>
        <end position="18"/>
    </location>
</feature>
<feature type="disulfide bond" evidence="11">
    <location>
        <begin position="71"/>
        <end position="145"/>
    </location>
</feature>
<evidence type="ECO:0000256" key="12">
    <source>
        <dbReference type="SAM" id="SignalP"/>
    </source>
</evidence>
<evidence type="ECO:0000256" key="9">
    <source>
        <dbReference type="ARBA" id="ARBA00034045"/>
    </source>
</evidence>
<dbReference type="PANTHER" id="PTHR48250:SF1">
    <property type="entry name" value="CUTINASE"/>
    <property type="match status" value="1"/>
</dbReference>
<evidence type="ECO:0000313" key="14">
    <source>
        <dbReference type="Proteomes" id="UP000253664"/>
    </source>
</evidence>
<dbReference type="PROSITE" id="PS00931">
    <property type="entry name" value="CUTINASE_2"/>
    <property type="match status" value="1"/>
</dbReference>
<evidence type="ECO:0000256" key="8">
    <source>
        <dbReference type="ARBA" id="ARBA00023157"/>
    </source>
</evidence>